<dbReference type="AlphaFoldDB" id="A0AA41YX53"/>
<name>A0AA41YX53_9HYPH</name>
<evidence type="ECO:0000313" key="3">
    <source>
        <dbReference type="Proteomes" id="UP001165667"/>
    </source>
</evidence>
<proteinExistence type="predicted"/>
<dbReference type="Proteomes" id="UP001165667">
    <property type="component" value="Unassembled WGS sequence"/>
</dbReference>
<gene>
    <name evidence="2" type="ORF">M8523_12285</name>
</gene>
<sequence>MSAGSTPCIKLCLMDAPSGLCQGCGRTLDEIGGWGSLDEPARLAIMRLLPGRLAAARFETPTKTGRHDRRRALAESS</sequence>
<dbReference type="Pfam" id="PF06945">
    <property type="entry name" value="DUF1289"/>
    <property type="match status" value="1"/>
</dbReference>
<protein>
    <submittedName>
        <fullName evidence="2">DUF1289 domain-containing protein</fullName>
    </submittedName>
</protein>
<evidence type="ECO:0000256" key="1">
    <source>
        <dbReference type="SAM" id="MobiDB-lite"/>
    </source>
</evidence>
<feature type="region of interest" description="Disordered" evidence="1">
    <location>
        <begin position="58"/>
        <end position="77"/>
    </location>
</feature>
<dbReference type="RefSeq" id="WP_282585167.1">
    <property type="nucleotide sequence ID" value="NZ_JAMOIM010000007.1"/>
</dbReference>
<comment type="caution">
    <text evidence="2">The sequence shown here is derived from an EMBL/GenBank/DDBJ whole genome shotgun (WGS) entry which is preliminary data.</text>
</comment>
<dbReference type="PANTHER" id="PTHR35175">
    <property type="entry name" value="DUF1289 DOMAIN-CONTAINING PROTEIN"/>
    <property type="match status" value="1"/>
</dbReference>
<organism evidence="2 3">
    <name type="scientific">Lichenifustis flavocetrariae</name>
    <dbReference type="NCBI Taxonomy" id="2949735"/>
    <lineage>
        <taxon>Bacteria</taxon>
        <taxon>Pseudomonadati</taxon>
        <taxon>Pseudomonadota</taxon>
        <taxon>Alphaproteobacteria</taxon>
        <taxon>Hyphomicrobiales</taxon>
        <taxon>Lichenihabitantaceae</taxon>
        <taxon>Lichenifustis</taxon>
    </lineage>
</organism>
<dbReference type="EMBL" id="JAMOIM010000007">
    <property type="protein sequence ID" value="MCW6508797.1"/>
    <property type="molecule type" value="Genomic_DNA"/>
</dbReference>
<reference evidence="2" key="1">
    <citation type="submission" date="2022-05" db="EMBL/GenBank/DDBJ databases">
        <authorList>
            <person name="Pankratov T."/>
        </authorList>
    </citation>
    <scope>NUCLEOTIDE SEQUENCE</scope>
    <source>
        <strain evidence="2">BP6-180914</strain>
    </source>
</reference>
<evidence type="ECO:0000313" key="2">
    <source>
        <dbReference type="EMBL" id="MCW6508797.1"/>
    </source>
</evidence>
<keyword evidence="3" id="KW-1185">Reference proteome</keyword>
<dbReference type="InterPro" id="IPR010710">
    <property type="entry name" value="DUF1289"/>
</dbReference>
<accession>A0AA41YX53</accession>
<dbReference type="PANTHER" id="PTHR35175:SF2">
    <property type="entry name" value="DUF1289 DOMAIN-CONTAINING PROTEIN"/>
    <property type="match status" value="1"/>
</dbReference>